<protein>
    <submittedName>
        <fullName evidence="1">Uncharacterized protein</fullName>
    </submittedName>
</protein>
<reference evidence="1 2" key="1">
    <citation type="submission" date="2012-05" db="EMBL/GenBank/DDBJ databases">
        <title>Finished chromosome of genome of Chamaesiphon sp. PCC 6605.</title>
        <authorList>
            <consortium name="US DOE Joint Genome Institute"/>
            <person name="Gugger M."/>
            <person name="Coursin T."/>
            <person name="Rippka R."/>
            <person name="Tandeau De Marsac N."/>
            <person name="Huntemann M."/>
            <person name="Wei C.-L."/>
            <person name="Han J."/>
            <person name="Detter J.C."/>
            <person name="Han C."/>
            <person name="Tapia R."/>
            <person name="Chen A."/>
            <person name="Kyrpides N."/>
            <person name="Mavromatis K."/>
            <person name="Markowitz V."/>
            <person name="Szeto E."/>
            <person name="Ivanova N."/>
            <person name="Pagani I."/>
            <person name="Pati A."/>
            <person name="Goodwin L."/>
            <person name="Nordberg H.P."/>
            <person name="Cantor M.N."/>
            <person name="Hua S.X."/>
            <person name="Woyke T."/>
            <person name="Kerfeld C.A."/>
        </authorList>
    </citation>
    <scope>NUCLEOTIDE SEQUENCE [LARGE SCALE GENOMIC DNA]</scope>
    <source>
        <strain evidence="2">ATCC 27169 / PCC 6605</strain>
    </source>
</reference>
<evidence type="ECO:0000313" key="2">
    <source>
        <dbReference type="Proteomes" id="UP000010366"/>
    </source>
</evidence>
<proteinExistence type="predicted"/>
<dbReference type="Proteomes" id="UP000010366">
    <property type="component" value="Chromosome"/>
</dbReference>
<keyword evidence="2" id="KW-1185">Reference proteome</keyword>
<evidence type="ECO:0000313" key="1">
    <source>
        <dbReference type="EMBL" id="AFY93113.1"/>
    </source>
</evidence>
<sequence>MNVKELTIGQVVYINGAIETERLVVDKIGIKYITFASSKHRFLKQFGMVQRWKDKSYEAGGVDIFASAEAAESYLSKKMNELIRL</sequence>
<dbReference type="HOGENOM" id="CLU_2506684_0_0_3"/>
<organism evidence="1 2">
    <name type="scientific">Chamaesiphon minutus (strain ATCC 27169 / PCC 6605)</name>
    <dbReference type="NCBI Taxonomy" id="1173020"/>
    <lineage>
        <taxon>Bacteria</taxon>
        <taxon>Bacillati</taxon>
        <taxon>Cyanobacteriota</taxon>
        <taxon>Cyanophyceae</taxon>
        <taxon>Gomontiellales</taxon>
        <taxon>Chamaesiphonaceae</taxon>
        <taxon>Chamaesiphon</taxon>
    </lineage>
</organism>
<name>K9UEN2_CHAP6</name>
<dbReference type="KEGG" id="cmp:Cha6605_2012"/>
<dbReference type="EMBL" id="CP003600">
    <property type="protein sequence ID" value="AFY93113.1"/>
    <property type="molecule type" value="Genomic_DNA"/>
</dbReference>
<accession>K9UEN2</accession>
<dbReference type="AlphaFoldDB" id="K9UEN2"/>
<dbReference type="RefSeq" id="WP_015159277.1">
    <property type="nucleotide sequence ID" value="NC_019697.1"/>
</dbReference>
<gene>
    <name evidence="1" type="ORF">Cha6605_2012</name>
</gene>
<dbReference type="STRING" id="1173020.Cha6605_2012"/>